<dbReference type="GeneTree" id="ENSGT00940000159930"/>
<evidence type="ECO:0000256" key="7">
    <source>
        <dbReference type="ARBA" id="ARBA00022968"/>
    </source>
</evidence>
<dbReference type="PIRSF" id="PIRSF005557">
    <property type="entry name" value="Sialyl_trans"/>
    <property type="match status" value="1"/>
</dbReference>
<evidence type="ECO:0000256" key="12">
    <source>
        <dbReference type="ARBA" id="ARBA00023180"/>
    </source>
</evidence>
<keyword evidence="11" id="KW-1015">Disulfide bond</keyword>
<keyword evidence="20" id="KW-1185">Reference proteome</keyword>
<evidence type="ECO:0000256" key="1">
    <source>
        <dbReference type="ARBA" id="ARBA00004323"/>
    </source>
</evidence>
<reference evidence="19 20" key="1">
    <citation type="journal article" date="2014" name="Nat. Genet.">
        <title>Whole-genome sequence of a flatfish provides insights into ZW sex chromosome evolution and adaptation to a benthic lifestyle.</title>
        <authorList>
            <person name="Chen S."/>
            <person name="Zhang G."/>
            <person name="Shao C."/>
            <person name="Huang Q."/>
            <person name="Liu G."/>
            <person name="Zhang P."/>
            <person name="Song W."/>
            <person name="An N."/>
            <person name="Chalopin D."/>
            <person name="Volff J.N."/>
            <person name="Hong Y."/>
            <person name="Li Q."/>
            <person name="Sha Z."/>
            <person name="Zhou H."/>
            <person name="Xie M."/>
            <person name="Yu Q."/>
            <person name="Liu Y."/>
            <person name="Xiang H."/>
            <person name="Wang N."/>
            <person name="Wu K."/>
            <person name="Yang C."/>
            <person name="Zhou Q."/>
            <person name="Liao X."/>
            <person name="Yang L."/>
            <person name="Hu Q."/>
            <person name="Zhang J."/>
            <person name="Meng L."/>
            <person name="Jin L."/>
            <person name="Tian Y."/>
            <person name="Lian J."/>
            <person name="Yang J."/>
            <person name="Miao G."/>
            <person name="Liu S."/>
            <person name="Liang Z."/>
            <person name="Yan F."/>
            <person name="Li Y."/>
            <person name="Sun B."/>
            <person name="Zhang H."/>
            <person name="Zhang J."/>
            <person name="Zhu Y."/>
            <person name="Du M."/>
            <person name="Zhao Y."/>
            <person name="Schartl M."/>
            <person name="Tang Q."/>
            <person name="Wang J."/>
        </authorList>
    </citation>
    <scope>NUCLEOTIDE SEQUENCE</scope>
</reference>
<keyword evidence="9" id="KW-0333">Golgi apparatus</keyword>
<evidence type="ECO:0000256" key="15">
    <source>
        <dbReference type="ARBA" id="ARBA00050664"/>
    </source>
</evidence>
<comment type="similarity">
    <text evidence="3">Belongs to the glycosyltransferase 29 family.</text>
</comment>
<evidence type="ECO:0000256" key="18">
    <source>
        <dbReference type="SAM" id="MobiDB-lite"/>
    </source>
</evidence>
<evidence type="ECO:0000256" key="5">
    <source>
        <dbReference type="ARBA" id="ARBA00022679"/>
    </source>
</evidence>
<reference evidence="19" key="3">
    <citation type="submission" date="2025-09" db="UniProtKB">
        <authorList>
            <consortium name="Ensembl"/>
        </authorList>
    </citation>
    <scope>IDENTIFICATION</scope>
</reference>
<name>A0A3P8W2R3_CYNSE</name>
<dbReference type="PANTHER" id="PTHR45941">
    <property type="entry name" value="ALPHA-N-ACETYLGALACTOSAMINIDE ALPHA-2,6-SIALYLTRANSFERASE 2-LIKE-RELATED"/>
    <property type="match status" value="1"/>
</dbReference>
<keyword evidence="4" id="KW-0328">Glycosyltransferase</keyword>
<dbReference type="Gene3D" id="3.90.1480.20">
    <property type="entry name" value="Glycosyl transferase family 29"/>
    <property type="match status" value="1"/>
</dbReference>
<reference evidence="19" key="2">
    <citation type="submission" date="2025-08" db="UniProtKB">
        <authorList>
            <consortium name="Ensembl"/>
        </authorList>
    </citation>
    <scope>IDENTIFICATION</scope>
</reference>
<evidence type="ECO:0000256" key="16">
    <source>
        <dbReference type="ARBA" id="ARBA00052285"/>
    </source>
</evidence>
<keyword evidence="7" id="KW-0735">Signal-anchor</keyword>
<dbReference type="GO" id="GO:0001665">
    <property type="term" value="F:alpha-N-acetylgalactosaminide alpha-2,6-sialyltransferase activity"/>
    <property type="evidence" value="ECO:0007669"/>
    <property type="project" value="UniProtKB-EC"/>
</dbReference>
<keyword evidence="8" id="KW-1133">Transmembrane helix</keyword>
<dbReference type="Proteomes" id="UP000265120">
    <property type="component" value="Chromosome 8"/>
</dbReference>
<feature type="disulfide bond" evidence="17">
    <location>
        <begin position="144"/>
        <end position="294"/>
    </location>
</feature>
<comment type="subcellular location">
    <subcellularLocation>
        <location evidence="1">Golgi apparatus membrane</location>
        <topology evidence="1">Single-pass type II membrane protein</topology>
    </subcellularLocation>
</comment>
<protein>
    <recommendedName>
        <fullName evidence="14">alpha-N-acetylgalactosaminide alpha-2,6-sialyltransferase</fullName>
        <ecNumber evidence="14">2.4.3.3</ecNumber>
    </recommendedName>
</protein>
<proteinExistence type="inferred from homology"/>
<comment type="catalytic activity">
    <reaction evidence="16">
        <text>a 3-O-[N-acetyl-alpha-D-galactosaminyl]-L-threonyl-[protein] + CMP-N-acetyl-beta-neuraminate = a 3-O-[N-acetyl-alpha-neuraminosyl-(2-&gt;6)-N-acetyl-alpha-D-galactosaminyl]-L-threonyl-[protein] + CMP + H(+)</text>
        <dbReference type="Rhea" id="RHEA:81643"/>
        <dbReference type="Rhea" id="RHEA-COMP:11689"/>
        <dbReference type="Rhea" id="RHEA-COMP:19720"/>
        <dbReference type="ChEBI" id="CHEBI:15378"/>
        <dbReference type="ChEBI" id="CHEBI:57812"/>
        <dbReference type="ChEBI" id="CHEBI:60377"/>
        <dbReference type="ChEBI" id="CHEBI:87075"/>
        <dbReference type="ChEBI" id="CHEBI:231970"/>
    </reaction>
    <physiologicalReaction direction="left-to-right" evidence="16">
        <dbReference type="Rhea" id="RHEA:81644"/>
    </physiologicalReaction>
</comment>
<dbReference type="PANTHER" id="PTHR45941:SF1">
    <property type="entry name" value="ALPHA-N-ACETYLGALACTOSAMINIDE ALPHA-2,6-SIALYLTRANSFERASE 1"/>
    <property type="match status" value="1"/>
</dbReference>
<dbReference type="Pfam" id="PF00777">
    <property type="entry name" value="Glyco_transf_29"/>
    <property type="match status" value="1"/>
</dbReference>
<evidence type="ECO:0000256" key="10">
    <source>
        <dbReference type="ARBA" id="ARBA00023136"/>
    </source>
</evidence>
<dbReference type="GO" id="GO:0000139">
    <property type="term" value="C:Golgi membrane"/>
    <property type="evidence" value="ECO:0007669"/>
    <property type="project" value="UniProtKB-SubCell"/>
</dbReference>
<evidence type="ECO:0000256" key="2">
    <source>
        <dbReference type="ARBA" id="ARBA00004922"/>
    </source>
</evidence>
<keyword evidence="5" id="KW-0808">Transferase</keyword>
<evidence type="ECO:0000256" key="13">
    <source>
        <dbReference type="ARBA" id="ARBA00036348"/>
    </source>
</evidence>
<accession>A0A3P8W2R3</accession>
<evidence type="ECO:0000256" key="3">
    <source>
        <dbReference type="ARBA" id="ARBA00006003"/>
    </source>
</evidence>
<evidence type="ECO:0000256" key="6">
    <source>
        <dbReference type="ARBA" id="ARBA00022692"/>
    </source>
</evidence>
<evidence type="ECO:0000256" key="14">
    <source>
        <dbReference type="ARBA" id="ARBA00039109"/>
    </source>
</evidence>
<evidence type="ECO:0000256" key="4">
    <source>
        <dbReference type="ARBA" id="ARBA00022676"/>
    </source>
</evidence>
<evidence type="ECO:0000256" key="8">
    <source>
        <dbReference type="ARBA" id="ARBA00022989"/>
    </source>
</evidence>
<organism evidence="19 20">
    <name type="scientific">Cynoglossus semilaevis</name>
    <name type="common">Tongue sole</name>
    <dbReference type="NCBI Taxonomy" id="244447"/>
    <lineage>
        <taxon>Eukaryota</taxon>
        <taxon>Metazoa</taxon>
        <taxon>Chordata</taxon>
        <taxon>Craniata</taxon>
        <taxon>Vertebrata</taxon>
        <taxon>Euteleostomi</taxon>
        <taxon>Actinopterygii</taxon>
        <taxon>Neopterygii</taxon>
        <taxon>Teleostei</taxon>
        <taxon>Neoteleostei</taxon>
        <taxon>Acanthomorphata</taxon>
        <taxon>Carangaria</taxon>
        <taxon>Pleuronectiformes</taxon>
        <taxon>Pleuronectoidei</taxon>
        <taxon>Cynoglossidae</taxon>
        <taxon>Cynoglossinae</taxon>
        <taxon>Cynoglossus</taxon>
    </lineage>
</organism>
<evidence type="ECO:0000256" key="9">
    <source>
        <dbReference type="ARBA" id="ARBA00023034"/>
    </source>
</evidence>
<comment type="pathway">
    <text evidence="2">Protein modification; protein glycosylation.</text>
</comment>
<evidence type="ECO:0000313" key="20">
    <source>
        <dbReference type="Proteomes" id="UP000265120"/>
    </source>
</evidence>
<dbReference type="InterPro" id="IPR012163">
    <property type="entry name" value="Sialyl_trans"/>
</dbReference>
<comment type="catalytic activity">
    <reaction evidence="15">
        <text>a 3-O-[N-acetyl-alpha-neuraminyl-(2-&gt;3)-beta-D-galactosyl-(1-&gt;3)-N-acetyl-alpha-D-galactosaminyl]-L-threonyl-[protein] + CMP-N-acetyl-beta-neuraminate = a 3-O-{alpha-Neu5Ac-(2-&gt;3)-beta-D-Gal-(1-&gt;3)-[alpha-Neu5Ac-(2-&gt;6)]-alpha-D-GalNAc}-L-threonyl-[protein] + CMP + H(+)</text>
        <dbReference type="Rhea" id="RHEA:81659"/>
        <dbReference type="Rhea" id="RHEA-COMP:14417"/>
        <dbReference type="Rhea" id="RHEA-COMP:16763"/>
        <dbReference type="ChEBI" id="CHEBI:15378"/>
        <dbReference type="ChEBI" id="CHEBI:57812"/>
        <dbReference type="ChEBI" id="CHEBI:60377"/>
        <dbReference type="ChEBI" id="CHEBI:139598"/>
        <dbReference type="ChEBI" id="CHEBI:156398"/>
    </reaction>
    <physiologicalReaction direction="left-to-right" evidence="15">
        <dbReference type="Rhea" id="RHEA:81660"/>
    </physiologicalReaction>
</comment>
<evidence type="ECO:0000256" key="11">
    <source>
        <dbReference type="ARBA" id="ARBA00023157"/>
    </source>
</evidence>
<dbReference type="AlphaFoldDB" id="A0A3P8W2R3"/>
<keyword evidence="10" id="KW-0472">Membrane</keyword>
<dbReference type="InterPro" id="IPR038578">
    <property type="entry name" value="GT29-like_sf"/>
</dbReference>
<evidence type="ECO:0000256" key="17">
    <source>
        <dbReference type="PIRSR" id="PIRSR005557-2"/>
    </source>
</evidence>
<dbReference type="EC" id="2.4.3.3" evidence="14"/>
<comment type="catalytic activity">
    <reaction evidence="13">
        <text>a beta-D-galactosyl-(1-&gt;3)-N-acetyl-alpha-D-galactosaminyl derivative + CMP-N-acetyl-beta-neuraminate = a beta-D-galactosyl-(1-&gt;3)-[N-acetyl-alpha-neuraminyl-(2-&gt;6)]-N-acetyl-alpha-D-galactosaminyl derivative + CMP + H(+)</text>
        <dbReference type="Rhea" id="RHEA:11136"/>
        <dbReference type="ChEBI" id="CHEBI:15378"/>
        <dbReference type="ChEBI" id="CHEBI:57812"/>
        <dbReference type="ChEBI" id="CHEBI:60377"/>
        <dbReference type="ChEBI" id="CHEBI:133470"/>
        <dbReference type="ChEBI" id="CHEBI:140764"/>
        <dbReference type="EC" id="2.4.3.3"/>
    </reaction>
    <physiologicalReaction direction="left-to-right" evidence="13">
        <dbReference type="Rhea" id="RHEA:11137"/>
    </physiologicalReaction>
</comment>
<feature type="region of interest" description="Disordered" evidence="18">
    <location>
        <begin position="43"/>
        <end position="62"/>
    </location>
</feature>
<dbReference type="InterPro" id="IPR001675">
    <property type="entry name" value="Glyco_trans_29"/>
</dbReference>
<evidence type="ECO:0000313" key="19">
    <source>
        <dbReference type="Ensembl" id="ENSCSEP00000020899.1"/>
    </source>
</evidence>
<dbReference type="Ensembl" id="ENSCSET00000021171.1">
    <property type="protein sequence ID" value="ENSCSEP00000020899.1"/>
    <property type="gene ID" value="ENSCSEG00000013337.1"/>
</dbReference>
<feature type="compositionally biased region" description="Basic and acidic residues" evidence="18">
    <location>
        <begin position="51"/>
        <end position="62"/>
    </location>
</feature>
<sequence>SSAAMDLTFAVAAVIFTLLAIVAATFLLSGSRSAASVCSGQRLKGSAAGRDQPEPEHNGHLPREKETCAQSLQNSQDDSFRKSFLPNIRLFLHKDSINMSEWNRLSHYNNPFGFMEYNYSVKLIPKPKEPLLVPKPGSDGCVRCAVVGASGILNGSRMGTEIDSHDYVFRMNGAVITGYEEDVGEKTSVYVHTAHSITASMKFFKIYGYTSVPKDEGIIHVLIPEGLCDFTWLQALIRGERVTTGRHKNTVFSKMEHWEKNILHNIDCLVSLVHIVRYFSMRIYTKLYYPNSPCSQVNAYGFITEDYEKYPNYYVEKSVKTPVTMYINHDYILEMKTWQKLHQSKIIKLYQRTDSETEAGQPKSP</sequence>
<keyword evidence="12" id="KW-0325">Glycoprotein</keyword>
<keyword evidence="6" id="KW-0812">Transmembrane</keyword>
<dbReference type="GO" id="GO:0009312">
    <property type="term" value="P:oligosaccharide biosynthetic process"/>
    <property type="evidence" value="ECO:0007669"/>
    <property type="project" value="TreeGrafter"/>
</dbReference>